<keyword evidence="2" id="KW-0677">Repeat</keyword>
<dbReference type="InterPro" id="IPR041661">
    <property type="entry name" value="ZN622/Rei1/Reh1_Znf-C2H2"/>
</dbReference>
<organism evidence="7 8">
    <name type="scientific">Helicostylum pulchrum</name>
    <dbReference type="NCBI Taxonomy" id="562976"/>
    <lineage>
        <taxon>Eukaryota</taxon>
        <taxon>Fungi</taxon>
        <taxon>Fungi incertae sedis</taxon>
        <taxon>Mucoromycota</taxon>
        <taxon>Mucoromycotina</taxon>
        <taxon>Mucoromycetes</taxon>
        <taxon>Mucorales</taxon>
        <taxon>Mucorineae</taxon>
        <taxon>Mucoraceae</taxon>
        <taxon>Helicostylum</taxon>
    </lineage>
</organism>
<evidence type="ECO:0000256" key="4">
    <source>
        <dbReference type="ARBA" id="ARBA00022833"/>
    </source>
</evidence>
<dbReference type="PANTHER" id="PTHR24409:SF295">
    <property type="entry name" value="AZ2-RELATED"/>
    <property type="match status" value="1"/>
</dbReference>
<dbReference type="PANTHER" id="PTHR24409">
    <property type="entry name" value="ZINC FINGER PROTEIN 142"/>
    <property type="match status" value="1"/>
</dbReference>
<evidence type="ECO:0000256" key="3">
    <source>
        <dbReference type="ARBA" id="ARBA00022771"/>
    </source>
</evidence>
<keyword evidence="3 5" id="KW-0863">Zinc-finger</keyword>
<evidence type="ECO:0000259" key="6">
    <source>
        <dbReference type="PROSITE" id="PS50157"/>
    </source>
</evidence>
<evidence type="ECO:0000256" key="5">
    <source>
        <dbReference type="PROSITE-ProRule" id="PRU00042"/>
    </source>
</evidence>
<feature type="domain" description="C2H2-type" evidence="6">
    <location>
        <begin position="158"/>
        <end position="186"/>
    </location>
</feature>
<name>A0ABP9Y8R0_9FUNG</name>
<evidence type="ECO:0000256" key="1">
    <source>
        <dbReference type="ARBA" id="ARBA00022723"/>
    </source>
</evidence>
<protein>
    <recommendedName>
        <fullName evidence="6">C2H2-type domain-containing protein</fullName>
    </recommendedName>
</protein>
<comment type="caution">
    <text evidence="7">The sequence shown here is derived from an EMBL/GenBank/DDBJ whole genome shotgun (WGS) entry which is preliminary data.</text>
</comment>
<sequence>MAMPNIDIANQYCNACHKTYDVKKFYIRHLVLLHKMTLPAEYSEPSNFDPKNLQRKLCDIRYKRRPDFTTHLRNIHRTTPFPADVVPDVDDQDNYCIPTSYLRHLSSFHLVEMPELWQGIDCKSPGKKTREMHGIEISKSLTRSSNEDDPVLKKSPKNHCNLCNKTFSKTKSYQQHLFNFHSLMIPALPSKRIITSDIEPVVDLVSLRCNVCDRKYTMSYGYRYHMSKYHNIKSFSVGGLSCYVNRSKVPVIDEVGSHCTACDKVLKNRASYKAHLFSIHGIALPKKAYKRRAIKIKP</sequence>
<proteinExistence type="predicted"/>
<dbReference type="SMART" id="SM00355">
    <property type="entry name" value="ZnF_C2H2"/>
    <property type="match status" value="5"/>
</dbReference>
<gene>
    <name evidence="7" type="ORF">HPULCUR_008833</name>
</gene>
<dbReference type="Pfam" id="PF12874">
    <property type="entry name" value="zf-met"/>
    <property type="match status" value="1"/>
</dbReference>
<dbReference type="PROSITE" id="PS00028">
    <property type="entry name" value="ZINC_FINGER_C2H2_1"/>
    <property type="match status" value="4"/>
</dbReference>
<reference evidence="7 8" key="1">
    <citation type="submission" date="2024-04" db="EMBL/GenBank/DDBJ databases">
        <title>genome sequences of Mucor flavus KT1a and Helicostylum pulchrum KT1b strains isolation_sourced from the surface of a dry-aged beef.</title>
        <authorList>
            <person name="Toyotome T."/>
            <person name="Hosono M."/>
            <person name="Torimaru M."/>
            <person name="Fukuda K."/>
            <person name="Mikami N."/>
        </authorList>
    </citation>
    <scope>NUCLEOTIDE SEQUENCE [LARGE SCALE GENOMIC DNA]</scope>
    <source>
        <strain evidence="7 8">KT1b</strain>
    </source>
</reference>
<keyword evidence="1" id="KW-0479">Metal-binding</keyword>
<dbReference type="InterPro" id="IPR013087">
    <property type="entry name" value="Znf_C2H2_type"/>
</dbReference>
<dbReference type="PROSITE" id="PS50157">
    <property type="entry name" value="ZINC_FINGER_C2H2_2"/>
    <property type="match status" value="1"/>
</dbReference>
<keyword evidence="8" id="KW-1185">Reference proteome</keyword>
<evidence type="ECO:0000256" key="2">
    <source>
        <dbReference type="ARBA" id="ARBA00022737"/>
    </source>
</evidence>
<keyword evidence="4" id="KW-0862">Zinc</keyword>
<evidence type="ECO:0000313" key="7">
    <source>
        <dbReference type="EMBL" id="GAA5803354.1"/>
    </source>
</evidence>
<evidence type="ECO:0000313" key="8">
    <source>
        <dbReference type="Proteomes" id="UP001476247"/>
    </source>
</evidence>
<dbReference type="Gene3D" id="3.30.160.60">
    <property type="entry name" value="Classic Zinc Finger"/>
    <property type="match status" value="1"/>
</dbReference>
<accession>A0ABP9Y8R0</accession>
<dbReference type="EMBL" id="BAABUJ010000027">
    <property type="protein sequence ID" value="GAA5803354.1"/>
    <property type="molecule type" value="Genomic_DNA"/>
</dbReference>
<dbReference type="Proteomes" id="UP001476247">
    <property type="component" value="Unassembled WGS sequence"/>
</dbReference>
<dbReference type="Pfam" id="PF12756">
    <property type="entry name" value="zf-C2H2_2"/>
    <property type="match status" value="1"/>
</dbReference>